<keyword evidence="6" id="KW-0067">ATP-binding</keyword>
<dbReference type="GO" id="GO:0016301">
    <property type="term" value="F:kinase activity"/>
    <property type="evidence" value="ECO:0007669"/>
    <property type="project" value="UniProtKB-KW"/>
</dbReference>
<evidence type="ECO:0000256" key="6">
    <source>
        <dbReference type="ARBA" id="ARBA00022840"/>
    </source>
</evidence>
<keyword evidence="3" id="KW-0808">Transferase</keyword>
<evidence type="ECO:0000256" key="7">
    <source>
        <dbReference type="ARBA" id="ARBA00023209"/>
    </source>
</evidence>
<keyword evidence="5 10" id="KW-0418">Kinase</keyword>
<keyword evidence="7" id="KW-0444">Lipid biosynthesis</keyword>
<keyword evidence="8" id="KW-1208">Phospholipid metabolism</keyword>
<dbReference type="SMART" id="SM00046">
    <property type="entry name" value="DAGKc"/>
    <property type="match status" value="1"/>
</dbReference>
<accession>A0ABP7K071</accession>
<dbReference type="PANTHER" id="PTHR12358:SF106">
    <property type="entry name" value="LIPID KINASE YEGS"/>
    <property type="match status" value="1"/>
</dbReference>
<name>A0ABP7K071_9MICO</name>
<evidence type="ECO:0000259" key="9">
    <source>
        <dbReference type="PROSITE" id="PS50146"/>
    </source>
</evidence>
<sequence>MLRPMARVCRSHPSLPLSMRRCSSAQYSAWSDVEVRRADSSSKRADKDCLIYTVPMSDATPRTAAVIYNPVKVDIDVLRDAVNAEAVAAGWAESVWFETSVDDVGQGVTAEALALSVDLVIVAGGDGTVRAVVEAVRGHDVPVALLPSGTGNLLARNLKMTLNDMHESVRVAFTGMDRAIDVGMIRIERDDKSRDDHAFVVMAGLGLDAKMITNTDEDLKDKAGWAAYVKAIVKSLRDPDELHMRFQINNGAPKRATVHTLILGNCGSLPANILLMPEAVLDDGLFDVMMIRPGGALGWIRVWVKVAWTNGIVRRTKAGRALAGDQKNDGDLRYETGSEFTARFSRPEEIELDGDGFGKAVAFRAWIEHGKLRVRTPATTE</sequence>
<evidence type="ECO:0000256" key="5">
    <source>
        <dbReference type="ARBA" id="ARBA00022777"/>
    </source>
</evidence>
<comment type="similarity">
    <text evidence="2">Belongs to the diacylglycerol/lipid kinase family.</text>
</comment>
<dbReference type="InterPro" id="IPR050187">
    <property type="entry name" value="Lipid_Phosphate_FormReg"/>
</dbReference>
<feature type="domain" description="DAGKc" evidence="9">
    <location>
        <begin position="59"/>
        <end position="189"/>
    </location>
</feature>
<dbReference type="Pfam" id="PF19279">
    <property type="entry name" value="YegS_C"/>
    <property type="match status" value="1"/>
</dbReference>
<comment type="caution">
    <text evidence="10">The sequence shown here is derived from an EMBL/GenBank/DDBJ whole genome shotgun (WGS) entry which is preliminary data.</text>
</comment>
<dbReference type="Pfam" id="PF00781">
    <property type="entry name" value="DAGK_cat"/>
    <property type="match status" value="1"/>
</dbReference>
<evidence type="ECO:0000313" key="10">
    <source>
        <dbReference type="EMBL" id="GAA3861351.1"/>
    </source>
</evidence>
<evidence type="ECO:0000256" key="1">
    <source>
        <dbReference type="ARBA" id="ARBA00001946"/>
    </source>
</evidence>
<dbReference type="InterPro" id="IPR045540">
    <property type="entry name" value="YegS/DAGK_C"/>
</dbReference>
<keyword evidence="7" id="KW-0443">Lipid metabolism</keyword>
<keyword evidence="7" id="KW-0594">Phospholipid biosynthesis</keyword>
<dbReference type="SUPFAM" id="SSF111331">
    <property type="entry name" value="NAD kinase/diacylglycerol kinase-like"/>
    <property type="match status" value="1"/>
</dbReference>
<keyword evidence="4" id="KW-0547">Nucleotide-binding</keyword>
<dbReference type="InterPro" id="IPR001206">
    <property type="entry name" value="Diacylglycerol_kinase_cat_dom"/>
</dbReference>
<evidence type="ECO:0000256" key="4">
    <source>
        <dbReference type="ARBA" id="ARBA00022741"/>
    </source>
</evidence>
<dbReference type="EMBL" id="BAABCN010000002">
    <property type="protein sequence ID" value="GAA3861351.1"/>
    <property type="molecule type" value="Genomic_DNA"/>
</dbReference>
<dbReference type="PROSITE" id="PS50146">
    <property type="entry name" value="DAGK"/>
    <property type="match status" value="1"/>
</dbReference>
<dbReference type="InterPro" id="IPR017438">
    <property type="entry name" value="ATP-NAD_kinase_N"/>
</dbReference>
<evidence type="ECO:0000313" key="11">
    <source>
        <dbReference type="Proteomes" id="UP001501803"/>
    </source>
</evidence>
<keyword evidence="11" id="KW-1185">Reference proteome</keyword>
<gene>
    <name evidence="10" type="ORF">GCM10022381_02120</name>
</gene>
<organism evidence="10 11">
    <name type="scientific">Leifsonia kafniensis</name>
    <dbReference type="NCBI Taxonomy" id="475957"/>
    <lineage>
        <taxon>Bacteria</taxon>
        <taxon>Bacillati</taxon>
        <taxon>Actinomycetota</taxon>
        <taxon>Actinomycetes</taxon>
        <taxon>Micrococcales</taxon>
        <taxon>Microbacteriaceae</taxon>
        <taxon>Leifsonia</taxon>
    </lineage>
</organism>
<comment type="cofactor">
    <cofactor evidence="1">
        <name>Mg(2+)</name>
        <dbReference type="ChEBI" id="CHEBI:18420"/>
    </cofactor>
</comment>
<dbReference type="Proteomes" id="UP001501803">
    <property type="component" value="Unassembled WGS sequence"/>
</dbReference>
<evidence type="ECO:0000256" key="8">
    <source>
        <dbReference type="ARBA" id="ARBA00023264"/>
    </source>
</evidence>
<proteinExistence type="inferred from homology"/>
<dbReference type="PANTHER" id="PTHR12358">
    <property type="entry name" value="SPHINGOSINE KINASE"/>
    <property type="match status" value="1"/>
</dbReference>
<reference evidence="11" key="1">
    <citation type="journal article" date="2019" name="Int. J. Syst. Evol. Microbiol.">
        <title>The Global Catalogue of Microorganisms (GCM) 10K type strain sequencing project: providing services to taxonomists for standard genome sequencing and annotation.</title>
        <authorList>
            <consortium name="The Broad Institute Genomics Platform"/>
            <consortium name="The Broad Institute Genome Sequencing Center for Infectious Disease"/>
            <person name="Wu L."/>
            <person name="Ma J."/>
        </authorList>
    </citation>
    <scope>NUCLEOTIDE SEQUENCE [LARGE SCALE GENOMIC DNA]</scope>
    <source>
        <strain evidence="11">JCM 17021</strain>
    </source>
</reference>
<dbReference type="Gene3D" id="2.60.200.40">
    <property type="match status" value="1"/>
</dbReference>
<evidence type="ECO:0000256" key="2">
    <source>
        <dbReference type="ARBA" id="ARBA00005983"/>
    </source>
</evidence>
<dbReference type="Gene3D" id="3.40.50.10330">
    <property type="entry name" value="Probable inorganic polyphosphate/atp-NAD kinase, domain 1"/>
    <property type="match status" value="1"/>
</dbReference>
<evidence type="ECO:0000256" key="3">
    <source>
        <dbReference type="ARBA" id="ARBA00022679"/>
    </source>
</evidence>
<protein>
    <submittedName>
        <fullName evidence="10">Diacylglycerol kinase family protein</fullName>
    </submittedName>
</protein>
<dbReference type="InterPro" id="IPR016064">
    <property type="entry name" value="NAD/diacylglycerol_kinase_sf"/>
</dbReference>